<dbReference type="Proteomes" id="UP000031760">
    <property type="component" value="Chromosome"/>
</dbReference>
<dbReference type="HOGENOM" id="CLU_177027_0_0_10"/>
<organism evidence="1 2">
    <name type="scientific">Nonlabens marinus S1-08</name>
    <dbReference type="NCBI Taxonomy" id="1454201"/>
    <lineage>
        <taxon>Bacteria</taxon>
        <taxon>Pseudomonadati</taxon>
        <taxon>Bacteroidota</taxon>
        <taxon>Flavobacteriia</taxon>
        <taxon>Flavobacteriales</taxon>
        <taxon>Flavobacteriaceae</taxon>
        <taxon>Nonlabens</taxon>
    </lineage>
</organism>
<name>W8VR15_9FLAO</name>
<dbReference type="OrthoDB" id="1189996at2"/>
<protein>
    <recommendedName>
        <fullName evidence="3">Peptide methionine sulfoxide reductase</fullName>
    </recommendedName>
</protein>
<dbReference type="KEGG" id="nmf:NMS_2020"/>
<sequence length="85" mass="9948">MHERLLLLKQGYQVVLYRNKKYGTTRTDFNNGKSIKLYAEELGGTDFISLNYYRLDSGGVCKPCEMPEEKVLDFLRNYQMVEDSL</sequence>
<dbReference type="STRING" id="1454201.NMS_2020"/>
<accession>W8VR15</accession>
<reference evidence="1 2" key="1">
    <citation type="journal article" date="2014" name="Proc. Natl. Acad. Sci. U.S.A.">
        <title>Functional characterization of flavobacteria rhodopsins reveals a unique class of light-driven chloride pump in bacteria.</title>
        <authorList>
            <person name="Yoshizawa S."/>
            <person name="Kumagai Y."/>
            <person name="Kim H."/>
            <person name="Ogura Y."/>
            <person name="Hayashi T."/>
            <person name="Iwasaki W."/>
            <person name="DeLong E.F."/>
            <person name="Kogure K."/>
        </authorList>
    </citation>
    <scope>NUCLEOTIDE SEQUENCE [LARGE SCALE GENOMIC DNA]</scope>
    <source>
        <strain evidence="1 2">S1-08</strain>
    </source>
</reference>
<dbReference type="EMBL" id="AP014548">
    <property type="protein sequence ID" value="BAO56029.1"/>
    <property type="molecule type" value="Genomic_DNA"/>
</dbReference>
<evidence type="ECO:0008006" key="3">
    <source>
        <dbReference type="Google" id="ProtNLM"/>
    </source>
</evidence>
<evidence type="ECO:0000313" key="1">
    <source>
        <dbReference type="EMBL" id="BAO56029.1"/>
    </source>
</evidence>
<evidence type="ECO:0000313" key="2">
    <source>
        <dbReference type="Proteomes" id="UP000031760"/>
    </source>
</evidence>
<dbReference type="RefSeq" id="WP_041496525.1">
    <property type="nucleotide sequence ID" value="NZ_AP014548.1"/>
</dbReference>
<keyword evidence="2" id="KW-1185">Reference proteome</keyword>
<gene>
    <name evidence="1" type="ORF">NMS_2020</name>
</gene>
<dbReference type="AlphaFoldDB" id="W8VR15"/>
<proteinExistence type="predicted"/>